<organism evidence="1">
    <name type="scientific">viral metagenome</name>
    <dbReference type="NCBI Taxonomy" id="1070528"/>
    <lineage>
        <taxon>unclassified sequences</taxon>
        <taxon>metagenomes</taxon>
        <taxon>organismal metagenomes</taxon>
    </lineage>
</organism>
<dbReference type="AlphaFoldDB" id="A0A6C0BKR2"/>
<accession>A0A6C0BKR2</accession>
<evidence type="ECO:0000313" key="1">
    <source>
        <dbReference type="EMBL" id="QHS92341.1"/>
    </source>
</evidence>
<sequence length="85" mass="10059">MSEETVKLKIPGKIYESCPKDSCIIIDKKYYEQLKDQHILWNPSGYVSISLKISTNNWSKILLHIYIFKLISIIKNTLRNIQFRN</sequence>
<reference evidence="1" key="1">
    <citation type="journal article" date="2020" name="Nature">
        <title>Giant virus diversity and host interactions through global metagenomics.</title>
        <authorList>
            <person name="Schulz F."/>
            <person name="Roux S."/>
            <person name="Paez-Espino D."/>
            <person name="Jungbluth S."/>
            <person name="Walsh D.A."/>
            <person name="Denef V.J."/>
            <person name="McMahon K.D."/>
            <person name="Konstantinidis K.T."/>
            <person name="Eloe-Fadrosh E.A."/>
            <person name="Kyrpides N.C."/>
            <person name="Woyke T."/>
        </authorList>
    </citation>
    <scope>NUCLEOTIDE SEQUENCE</scope>
    <source>
        <strain evidence="1">GVMAG-M-3300014204-73</strain>
    </source>
</reference>
<dbReference type="EMBL" id="MN739178">
    <property type="protein sequence ID" value="QHS92341.1"/>
    <property type="molecule type" value="Genomic_DNA"/>
</dbReference>
<name>A0A6C0BKR2_9ZZZZ</name>
<protein>
    <submittedName>
        <fullName evidence="1">Uncharacterized protein</fullName>
    </submittedName>
</protein>
<proteinExistence type="predicted"/>